<feature type="signal peptide" evidence="2">
    <location>
        <begin position="1"/>
        <end position="29"/>
    </location>
</feature>
<feature type="domain" description="Glycosyl hydrolase family 95 N-terminal" evidence="4">
    <location>
        <begin position="38"/>
        <end position="287"/>
    </location>
</feature>
<keyword evidence="7" id="KW-0326">Glycosidase</keyword>
<dbReference type="PANTHER" id="PTHR31084">
    <property type="entry name" value="ALPHA-L-FUCOSIDASE 2"/>
    <property type="match status" value="1"/>
</dbReference>
<dbReference type="SUPFAM" id="SSF48208">
    <property type="entry name" value="Six-hairpin glycosidases"/>
    <property type="match status" value="1"/>
</dbReference>
<feature type="region of interest" description="Disordered" evidence="1">
    <location>
        <begin position="882"/>
        <end position="908"/>
    </location>
</feature>
<dbReference type="Gene3D" id="2.60.40.10">
    <property type="entry name" value="Immunoglobulins"/>
    <property type="match status" value="1"/>
</dbReference>
<dbReference type="Pfam" id="PF21307">
    <property type="entry name" value="Glyco_hydro_95_C"/>
    <property type="match status" value="1"/>
</dbReference>
<dbReference type="InterPro" id="IPR054363">
    <property type="entry name" value="GH95_cat"/>
</dbReference>
<protein>
    <submittedName>
        <fullName evidence="7">Alpha-L-fucosidase 2</fullName>
        <ecNumber evidence="7">3.2.1.51</ecNumber>
    </submittedName>
</protein>
<evidence type="ECO:0000313" key="7">
    <source>
        <dbReference type="EMBL" id="MBE1558454.1"/>
    </source>
</evidence>
<dbReference type="InterPro" id="IPR012341">
    <property type="entry name" value="6hp_glycosidase-like_sf"/>
</dbReference>
<dbReference type="InterPro" id="IPR049053">
    <property type="entry name" value="AFCA-like_C"/>
</dbReference>
<feature type="chain" id="PRO_5045441360" evidence="2">
    <location>
        <begin position="30"/>
        <end position="908"/>
    </location>
</feature>
<dbReference type="Pfam" id="PF14498">
    <property type="entry name" value="Glyco_hyd_65N_2"/>
    <property type="match status" value="1"/>
</dbReference>
<gene>
    <name evidence="7" type="ORF">H4W81_001233</name>
</gene>
<dbReference type="PANTHER" id="PTHR31084:SF19">
    <property type="entry name" value="GLYCOSYL HYDROLASE FAMILY 95 N-TERMINAL DOMAIN-CONTAINING PROTEIN"/>
    <property type="match status" value="1"/>
</dbReference>
<evidence type="ECO:0000259" key="3">
    <source>
        <dbReference type="Pfam" id="PF10633"/>
    </source>
</evidence>
<proteinExistence type="predicted"/>
<dbReference type="InterPro" id="IPR008928">
    <property type="entry name" value="6-hairpin_glycosidase_sf"/>
</dbReference>
<feature type="domain" description="Alpha fucosidase A-like C-terminal" evidence="5">
    <location>
        <begin position="707"/>
        <end position="803"/>
    </location>
</feature>
<name>A0ABR9K8X6_9ACTN</name>
<dbReference type="EC" id="3.2.1.51" evidence="7"/>
<feature type="domain" description="Alpha-galactosidase NEW3" evidence="3">
    <location>
        <begin position="820"/>
        <end position="893"/>
    </location>
</feature>
<feature type="domain" description="Glycosyl hydrolase family 95 catalytic" evidence="6">
    <location>
        <begin position="312"/>
        <end position="705"/>
    </location>
</feature>
<accession>A0ABR9K8X6</accession>
<reference evidence="7 8" key="1">
    <citation type="submission" date="2020-10" db="EMBL/GenBank/DDBJ databases">
        <title>Sequencing the genomes of 1000 actinobacteria strains.</title>
        <authorList>
            <person name="Klenk H.-P."/>
        </authorList>
    </citation>
    <scope>NUCLEOTIDE SEQUENCE [LARGE SCALE GENOMIC DNA]</scope>
    <source>
        <strain evidence="7 8">DSM 43748</strain>
    </source>
</reference>
<evidence type="ECO:0000256" key="2">
    <source>
        <dbReference type="SAM" id="SignalP"/>
    </source>
</evidence>
<keyword evidence="8" id="KW-1185">Reference proteome</keyword>
<evidence type="ECO:0000313" key="8">
    <source>
        <dbReference type="Proteomes" id="UP000661607"/>
    </source>
</evidence>
<dbReference type="InterPro" id="IPR016518">
    <property type="entry name" value="Alpha-L-fucosidase"/>
</dbReference>
<dbReference type="Pfam" id="PF10633">
    <property type="entry name" value="NPCBM_assoc"/>
    <property type="match status" value="1"/>
</dbReference>
<evidence type="ECO:0000259" key="5">
    <source>
        <dbReference type="Pfam" id="PF21307"/>
    </source>
</evidence>
<dbReference type="Proteomes" id="UP000661607">
    <property type="component" value="Unassembled WGS sequence"/>
</dbReference>
<dbReference type="GO" id="GO:0004560">
    <property type="term" value="F:alpha-L-fucosidase activity"/>
    <property type="evidence" value="ECO:0007669"/>
    <property type="project" value="UniProtKB-EC"/>
</dbReference>
<dbReference type="InterPro" id="IPR013783">
    <property type="entry name" value="Ig-like_fold"/>
</dbReference>
<dbReference type="EMBL" id="JADBEF010000001">
    <property type="protein sequence ID" value="MBE1558454.1"/>
    <property type="molecule type" value="Genomic_DNA"/>
</dbReference>
<evidence type="ECO:0000259" key="6">
    <source>
        <dbReference type="Pfam" id="PF22124"/>
    </source>
</evidence>
<dbReference type="Pfam" id="PF22124">
    <property type="entry name" value="Glyco_hydro_95_cat"/>
    <property type="match status" value="1"/>
</dbReference>
<dbReference type="InterPro" id="IPR027414">
    <property type="entry name" value="GH95_N_dom"/>
</dbReference>
<evidence type="ECO:0000259" key="4">
    <source>
        <dbReference type="Pfam" id="PF14498"/>
    </source>
</evidence>
<keyword evidence="7" id="KW-0378">Hydrolase</keyword>
<comment type="caution">
    <text evidence="7">The sequence shown here is derived from an EMBL/GenBank/DDBJ whole genome shotgun (WGS) entry which is preliminary data.</text>
</comment>
<keyword evidence="2" id="KW-0732">Signal</keyword>
<dbReference type="Gene3D" id="1.50.10.10">
    <property type="match status" value="1"/>
</dbReference>
<dbReference type="RefSeq" id="WP_192773869.1">
    <property type="nucleotide sequence ID" value="NZ_BAAASY010000003.1"/>
</dbReference>
<organism evidence="7 8">
    <name type="scientific">Nonomuraea africana</name>
    <dbReference type="NCBI Taxonomy" id="46171"/>
    <lineage>
        <taxon>Bacteria</taxon>
        <taxon>Bacillati</taxon>
        <taxon>Actinomycetota</taxon>
        <taxon>Actinomycetes</taxon>
        <taxon>Streptosporangiales</taxon>
        <taxon>Streptosporangiaceae</taxon>
        <taxon>Nonomuraea</taxon>
    </lineage>
</organism>
<dbReference type="PIRSF" id="PIRSF007663">
    <property type="entry name" value="UCP007663"/>
    <property type="match status" value="1"/>
</dbReference>
<dbReference type="InterPro" id="IPR018905">
    <property type="entry name" value="A-galactase_NEW3"/>
</dbReference>
<evidence type="ECO:0000256" key="1">
    <source>
        <dbReference type="SAM" id="MobiDB-lite"/>
    </source>
</evidence>
<sequence length="908" mass="98158">MNRRMLAGPLLLVLGAALAVVPATTPAAAAAPAEPYTLWYDEPAPDNNQGWETRSLPIGNGPMGATVFGGVQAERLQFNDKTLWTGGPGVSDYNFGNWETPRPGALEGIRERIWKEGGISPNDVLAALGLKSDSPRHRRFGAYQSFGDLRLAFAGLPAQVSEYRRDLDLSRALAGVSFKAGDVRYTREYFASAPAGVVVARLGADRPGRLTFTSRIAVPANRTATAAASGGRITVKGALNSNGMRYETQLQVINEGGTRTEQPDGSVTVTGADAAVLILGTGTDYADDYPTYKGADPHAALTAKVDGAAAQGYEELRAAHEADHTRLFDRVRLDLGGVLPPIPTDDLLARYGRGTPAAADRALEQLFYQYGRYLLIASSRPGSLPANLQGVWNVLEAPPWQADYHLNINVQMNYWPAEIANLAETAEPFHAYVDRLREPGRVTARQMYGTRGWVAHHASNIFGQTGAWDHPAYFFPESGAWLSQQLYDHYRFTLDKDYLTGTAYPVMKETAQFWLDFLQTDPRDGRLVAIPSRSPEIGPTTAGASMSQQILWHLFTDLREAAGLVGDEEYAAEAEKVLAKLDPGLRVGRWGQLQEWKEDIDDPKETHRHVSHLFSVHPGRQISPRTTPELAEAAKVSLNARTDVGTGWSKAWKINFWARLLDGDRAHKLLSDQLQTSTLANLWDTHPPFQIDGNFGATSGMTEMLLQSHLGAADILPALPAAWRDGSVEGLRARGAHTVGITWKAGRLREVRLTSDKGGEVKLRNAAFAGKVRVTTAGGRPVPHRAEGDTLTLPTRQGEDYRVVVQAEVSVGVPEGPHRPGAEVPVTVTLAAVDRSTLPSTRVTLGLPQGWTAEPASARLLPVRPGESRTATFTVRVPQDATAGAHPVTGSAASGGWSAGGQARIQVG</sequence>